<comment type="function">
    <text evidence="10">Protein O-mannosyltransferase that catalyzes the transfer of a single mannose residue from a polyprenol phospho-mannosyl lipidic donor to the hydroxyl group of selected serine and threonine residues in acceptor proteins.</text>
</comment>
<dbReference type="EMBL" id="PCXQ01000003">
    <property type="protein sequence ID" value="PJE51344.1"/>
    <property type="molecule type" value="Genomic_DNA"/>
</dbReference>
<dbReference type="UniPathway" id="UPA00378"/>
<evidence type="ECO:0000256" key="3">
    <source>
        <dbReference type="ARBA" id="ARBA00007222"/>
    </source>
</evidence>
<feature type="transmembrane region" description="Helical" evidence="10">
    <location>
        <begin position="144"/>
        <end position="165"/>
    </location>
</feature>
<organism evidence="13 14">
    <name type="scientific">Candidatus Yanofskybacteria bacterium CG10_big_fil_rev_8_21_14_0_10_36_16</name>
    <dbReference type="NCBI Taxonomy" id="1975096"/>
    <lineage>
        <taxon>Bacteria</taxon>
        <taxon>Candidatus Yanofskyibacteriota</taxon>
    </lineage>
</organism>
<evidence type="ECO:0000256" key="5">
    <source>
        <dbReference type="ARBA" id="ARBA00022679"/>
    </source>
</evidence>
<dbReference type="InterPro" id="IPR027005">
    <property type="entry name" value="PMT-like"/>
</dbReference>
<keyword evidence="8 10" id="KW-0472">Membrane</keyword>
<proteinExistence type="inferred from homology"/>
<dbReference type="AlphaFoldDB" id="A0A2J0Q862"/>
<name>A0A2J0Q862_9BACT</name>
<evidence type="ECO:0000256" key="2">
    <source>
        <dbReference type="ARBA" id="ARBA00004922"/>
    </source>
</evidence>
<reference evidence="13 14" key="1">
    <citation type="submission" date="2017-09" db="EMBL/GenBank/DDBJ databases">
        <title>Depth-based differentiation of microbial function through sediment-hosted aquifers and enrichment of novel symbionts in the deep terrestrial subsurface.</title>
        <authorList>
            <person name="Probst A.J."/>
            <person name="Ladd B."/>
            <person name="Jarett J.K."/>
            <person name="Geller-Mcgrath D.E."/>
            <person name="Sieber C.M."/>
            <person name="Emerson J.B."/>
            <person name="Anantharaman K."/>
            <person name="Thomas B.C."/>
            <person name="Malmstrom R."/>
            <person name="Stieglmeier M."/>
            <person name="Klingl A."/>
            <person name="Woyke T."/>
            <person name="Ryan C.M."/>
            <person name="Banfield J.F."/>
        </authorList>
    </citation>
    <scope>NUCLEOTIDE SEQUENCE [LARGE SCALE GENOMIC DNA]</scope>
    <source>
        <strain evidence="13">CG10_big_fil_rev_8_21_14_0_10_36_16</strain>
    </source>
</reference>
<dbReference type="Pfam" id="PF16192">
    <property type="entry name" value="PMT_4TMC"/>
    <property type="match status" value="1"/>
</dbReference>
<dbReference type="InterPro" id="IPR032421">
    <property type="entry name" value="PMT_4TMC"/>
</dbReference>
<evidence type="ECO:0000259" key="12">
    <source>
        <dbReference type="Pfam" id="PF16192"/>
    </source>
</evidence>
<dbReference type="InterPro" id="IPR003342">
    <property type="entry name" value="ArnT-like_N"/>
</dbReference>
<evidence type="ECO:0000256" key="10">
    <source>
        <dbReference type="RuleBase" id="RU367007"/>
    </source>
</evidence>
<comment type="caution">
    <text evidence="13">The sequence shown here is derived from an EMBL/GenBank/DDBJ whole genome shotgun (WGS) entry which is preliminary data.</text>
</comment>
<keyword evidence="6 10" id="KW-0812">Transmembrane</keyword>
<feature type="transmembrane region" description="Helical" evidence="10">
    <location>
        <begin position="383"/>
        <end position="401"/>
    </location>
</feature>
<dbReference type="GO" id="GO:0012505">
    <property type="term" value="C:endomembrane system"/>
    <property type="evidence" value="ECO:0007669"/>
    <property type="project" value="UniProtKB-SubCell"/>
</dbReference>
<dbReference type="EC" id="2.4.1.-" evidence="10"/>
<evidence type="ECO:0000259" key="11">
    <source>
        <dbReference type="Pfam" id="PF02366"/>
    </source>
</evidence>
<comment type="pathway">
    <text evidence="2 10">Protein modification; protein glycosylation.</text>
</comment>
<dbReference type="Proteomes" id="UP000228496">
    <property type="component" value="Unassembled WGS sequence"/>
</dbReference>
<feature type="transmembrane region" description="Helical" evidence="10">
    <location>
        <begin position="228"/>
        <end position="252"/>
    </location>
</feature>
<feature type="transmembrane region" description="Helical" evidence="10">
    <location>
        <begin position="407"/>
        <end position="425"/>
    </location>
</feature>
<feature type="transmembrane region" description="Helical" evidence="10">
    <location>
        <begin position="350"/>
        <end position="371"/>
    </location>
</feature>
<dbReference type="GO" id="GO:0005886">
    <property type="term" value="C:plasma membrane"/>
    <property type="evidence" value="ECO:0007669"/>
    <property type="project" value="UniProtKB-SubCell"/>
</dbReference>
<dbReference type="PANTHER" id="PTHR10050">
    <property type="entry name" value="DOLICHYL-PHOSPHATE-MANNOSE--PROTEIN MANNOSYLTRANSFERASE"/>
    <property type="match status" value="1"/>
</dbReference>
<gene>
    <name evidence="13" type="ORF">COV29_01150</name>
</gene>
<feature type="domain" description="Protein O-mannosyl-transferase C-terminal four TM" evidence="12">
    <location>
        <begin position="291"/>
        <end position="474"/>
    </location>
</feature>
<evidence type="ECO:0000313" key="14">
    <source>
        <dbReference type="Proteomes" id="UP000228496"/>
    </source>
</evidence>
<feature type="transmembrane region" description="Helical" evidence="10">
    <location>
        <begin position="102"/>
        <end position="132"/>
    </location>
</feature>
<keyword evidence="4 10" id="KW-0328">Glycosyltransferase</keyword>
<accession>A0A2J0Q862</accession>
<dbReference type="GO" id="GO:0004169">
    <property type="term" value="F:dolichyl-phosphate-mannose-protein mannosyltransferase activity"/>
    <property type="evidence" value="ECO:0007669"/>
    <property type="project" value="UniProtKB-UniRule"/>
</dbReference>
<evidence type="ECO:0000256" key="6">
    <source>
        <dbReference type="ARBA" id="ARBA00022692"/>
    </source>
</evidence>
<keyword evidence="7 10" id="KW-1133">Transmembrane helix</keyword>
<evidence type="ECO:0000256" key="8">
    <source>
        <dbReference type="ARBA" id="ARBA00023136"/>
    </source>
</evidence>
<keyword evidence="5 10" id="KW-0808">Transferase</keyword>
<dbReference type="Pfam" id="PF02366">
    <property type="entry name" value="PMT"/>
    <property type="match status" value="1"/>
</dbReference>
<keyword evidence="10" id="KW-1003">Cell membrane</keyword>
<feature type="transmembrane region" description="Helical" evidence="10">
    <location>
        <begin position="185"/>
        <end position="207"/>
    </location>
</feature>
<evidence type="ECO:0000256" key="7">
    <source>
        <dbReference type="ARBA" id="ARBA00022989"/>
    </source>
</evidence>
<feature type="transmembrane region" description="Helical" evidence="10">
    <location>
        <begin position="12"/>
        <end position="30"/>
    </location>
</feature>
<protein>
    <recommendedName>
        <fullName evidence="9 10">Polyprenol-phosphate-mannose--protein mannosyltransferase</fullName>
        <ecNumber evidence="10">2.4.1.-</ecNumber>
    </recommendedName>
</protein>
<sequence>MIDFNKISTKHYIIILLVVSFAVHLIYFGYPNSVVFDEVHFGKFVSNYLSGEYYFDIHPPLGKLLISGVAKLVGFEPDFDFASIGDEFPNSLYIWLRLLPTIAGIILSVVIFLLAMKLGLSPIMSFVAGILVSLDNLFLVQSRFILLDLFLVLFGFLCLLFYFYFKDLGKYRYLLLSGLFGALSFSVKWTGATFLAMVIFLYAIDLYRYRKVSILQGIFSKRTLWLENLARGIGALIVLPALIYFLIFYLHFALLSKSGTGDAFMTPEFRKTLVGSREYGNPEISPKNIVGKFAEINVQMYKSNSGLSATHPYSSKWYSWPLMTKPIFYWSGDTEDPSTHSRIYLMGNPAIWWTSTIVVLIFSLLFIVRFLKHGWLGFKIQKTPAFLLGGYFFNLLPFALIGRVLFLYHYMSSYIFAILITVYMLDQKPVDQKINWSLVFVGFAISFFIYFAPLSYGTPLNEGAYNVRVWLSTWR</sequence>
<feature type="transmembrane region" description="Helical" evidence="10">
    <location>
        <begin position="437"/>
        <end position="456"/>
    </location>
</feature>
<comment type="subcellular location">
    <subcellularLocation>
        <location evidence="10">Cell membrane</location>
    </subcellularLocation>
    <subcellularLocation>
        <location evidence="1">Endomembrane system</location>
        <topology evidence="1">Multi-pass membrane protein</topology>
    </subcellularLocation>
</comment>
<evidence type="ECO:0000256" key="4">
    <source>
        <dbReference type="ARBA" id="ARBA00022676"/>
    </source>
</evidence>
<evidence type="ECO:0000256" key="9">
    <source>
        <dbReference type="ARBA" id="ARBA00093617"/>
    </source>
</evidence>
<evidence type="ECO:0000256" key="1">
    <source>
        <dbReference type="ARBA" id="ARBA00004127"/>
    </source>
</evidence>
<comment type="similarity">
    <text evidence="3 10">Belongs to the glycosyltransferase 39 family.</text>
</comment>
<feature type="domain" description="ArnT-like N-terminal" evidence="11">
    <location>
        <begin position="15"/>
        <end position="255"/>
    </location>
</feature>
<evidence type="ECO:0000313" key="13">
    <source>
        <dbReference type="EMBL" id="PJE51344.1"/>
    </source>
</evidence>